<keyword evidence="2" id="KW-0175">Coiled coil</keyword>
<name>A0AAD4YLP1_PRUDU</name>
<accession>A0AAD4YLP1</accession>
<dbReference type="PANTHER" id="PTHR35046:SF21">
    <property type="entry name" value="RETROTRANSPOSON GAG DOMAIN-CONTAINING PROTEIN-RELATED"/>
    <property type="match status" value="1"/>
</dbReference>
<keyword evidence="1" id="KW-0863">Zinc-finger</keyword>
<evidence type="ECO:0000313" key="4">
    <source>
        <dbReference type="EMBL" id="KAI5313675.1"/>
    </source>
</evidence>
<keyword evidence="1" id="KW-0479">Metal-binding</keyword>
<dbReference type="GO" id="GO:0008270">
    <property type="term" value="F:zinc ion binding"/>
    <property type="evidence" value="ECO:0007669"/>
    <property type="project" value="UniProtKB-KW"/>
</dbReference>
<dbReference type="SUPFAM" id="SSF57756">
    <property type="entry name" value="Retrovirus zinc finger-like domains"/>
    <property type="match status" value="1"/>
</dbReference>
<proteinExistence type="predicted"/>
<protein>
    <recommendedName>
        <fullName evidence="3">CCHC-type domain-containing protein</fullName>
    </recommendedName>
</protein>
<dbReference type="SMART" id="SM00343">
    <property type="entry name" value="ZnF_C2HC"/>
    <property type="match status" value="1"/>
</dbReference>
<dbReference type="AlphaFoldDB" id="A0AAD4YLP1"/>
<keyword evidence="1" id="KW-0862">Zinc</keyword>
<reference evidence="4 5" key="1">
    <citation type="journal article" date="2022" name="G3 (Bethesda)">
        <title>Whole-genome sequence and methylome profiling of the almond [Prunus dulcis (Mill.) D.A. Webb] cultivar 'Nonpareil'.</title>
        <authorList>
            <person name="D'Amico-Willman K.M."/>
            <person name="Ouma W.Z."/>
            <person name="Meulia T."/>
            <person name="Sideli G.M."/>
            <person name="Gradziel T.M."/>
            <person name="Fresnedo-Ramirez J."/>
        </authorList>
    </citation>
    <scope>NUCLEOTIDE SEQUENCE [LARGE SCALE GENOMIC DNA]</scope>
    <source>
        <strain evidence="4">Clone GOH B32 T37-40</strain>
    </source>
</reference>
<sequence length="335" mass="38804">MAHHRRGRGGVRIEGRNATNDMDEIKRMIQQLTDRVAHIETQSHGGESSDGEGDENPFYNNMPMEGVQRGRDHYGQNFDMKIDLLEFEGKMQPDDFVDWLNTVEHIFNYKEVPDEKKVKIVAIKLKRNASAWWEQLKTQCDHTGKSNIKTWEKMKKELKRKFLPENYLQANFLKLHNLRQGNRAIEEYTEEFDLLTMRCGLVKEEEHTVARYLRGMRREIHDVVVYSNIGVMMKSSRKHEAPKTNATEHFTASKPKGIKCFKCSGIGHIASECPNRKIVSLVEELGESSGMSKEMLPIFDNYGDNEEEEITWSDHGESLVIRRIMNAAQVEENSD</sequence>
<dbReference type="Proteomes" id="UP001054821">
    <property type="component" value="Chromosome 8"/>
</dbReference>
<dbReference type="InterPro" id="IPR001878">
    <property type="entry name" value="Znf_CCHC"/>
</dbReference>
<dbReference type="InterPro" id="IPR005162">
    <property type="entry name" value="Retrotrans_gag_dom"/>
</dbReference>
<feature type="coiled-coil region" evidence="2">
    <location>
        <begin position="15"/>
        <end position="42"/>
    </location>
</feature>
<organism evidence="4 5">
    <name type="scientific">Prunus dulcis</name>
    <name type="common">Almond</name>
    <name type="synonym">Amygdalus dulcis</name>
    <dbReference type="NCBI Taxonomy" id="3755"/>
    <lineage>
        <taxon>Eukaryota</taxon>
        <taxon>Viridiplantae</taxon>
        <taxon>Streptophyta</taxon>
        <taxon>Embryophyta</taxon>
        <taxon>Tracheophyta</taxon>
        <taxon>Spermatophyta</taxon>
        <taxon>Magnoliopsida</taxon>
        <taxon>eudicotyledons</taxon>
        <taxon>Gunneridae</taxon>
        <taxon>Pentapetalae</taxon>
        <taxon>rosids</taxon>
        <taxon>fabids</taxon>
        <taxon>Rosales</taxon>
        <taxon>Rosaceae</taxon>
        <taxon>Amygdaloideae</taxon>
        <taxon>Amygdaleae</taxon>
        <taxon>Prunus</taxon>
    </lineage>
</organism>
<evidence type="ECO:0000256" key="2">
    <source>
        <dbReference type="SAM" id="Coils"/>
    </source>
</evidence>
<evidence type="ECO:0000259" key="3">
    <source>
        <dbReference type="PROSITE" id="PS50158"/>
    </source>
</evidence>
<dbReference type="EMBL" id="JAJFAZ020000008">
    <property type="protein sequence ID" value="KAI5313675.1"/>
    <property type="molecule type" value="Genomic_DNA"/>
</dbReference>
<dbReference type="GO" id="GO:0003676">
    <property type="term" value="F:nucleic acid binding"/>
    <property type="evidence" value="ECO:0007669"/>
    <property type="project" value="InterPro"/>
</dbReference>
<evidence type="ECO:0000256" key="1">
    <source>
        <dbReference type="PROSITE-ProRule" id="PRU00047"/>
    </source>
</evidence>
<dbReference type="PROSITE" id="PS50158">
    <property type="entry name" value="ZF_CCHC"/>
    <property type="match status" value="1"/>
</dbReference>
<gene>
    <name evidence="4" type="ORF">L3X38_042851</name>
</gene>
<dbReference type="PANTHER" id="PTHR35046">
    <property type="entry name" value="ZINC KNUCKLE (CCHC-TYPE) FAMILY PROTEIN"/>
    <property type="match status" value="1"/>
</dbReference>
<keyword evidence="5" id="KW-1185">Reference proteome</keyword>
<feature type="domain" description="CCHC-type" evidence="3">
    <location>
        <begin position="259"/>
        <end position="275"/>
    </location>
</feature>
<evidence type="ECO:0000313" key="5">
    <source>
        <dbReference type="Proteomes" id="UP001054821"/>
    </source>
</evidence>
<dbReference type="Gene3D" id="4.10.60.10">
    <property type="entry name" value="Zinc finger, CCHC-type"/>
    <property type="match status" value="1"/>
</dbReference>
<comment type="caution">
    <text evidence="4">The sequence shown here is derived from an EMBL/GenBank/DDBJ whole genome shotgun (WGS) entry which is preliminary data.</text>
</comment>
<dbReference type="InterPro" id="IPR036875">
    <property type="entry name" value="Znf_CCHC_sf"/>
</dbReference>
<dbReference type="Pfam" id="PF03732">
    <property type="entry name" value="Retrotrans_gag"/>
    <property type="match status" value="1"/>
</dbReference>
<dbReference type="Pfam" id="PF00098">
    <property type="entry name" value="zf-CCHC"/>
    <property type="match status" value="1"/>
</dbReference>